<dbReference type="AlphaFoldDB" id="A0ABD0JMC7"/>
<accession>A0ABD0JMC7</accession>
<sequence length="278" mass="31664">GHDEYGSRIILPSARPLFSTPVFGLDHALDIQFTEDWLQLKERYSSQYDNVTHILRVMADEQRWAAWMSHSLALDLSLPLKRHPPDSITHQVLYLAEDQPPFFWTISRTTDEADVRAYTLEMAKHLTSSVANFSGCDILVLPCASFGVPDSIEALQTELNAEIQKHLDNSHLFYHGPTQLSPETYHELKRAVTVMASTSHVPHFLTGEQEYLTLFDPDWRDVLLVFTEKKNYDYGCKLTFSSEAEFQATAAILEAARRLSFLDEVAVITSNRNTKKCV</sequence>
<dbReference type="EMBL" id="JACVVK020000383">
    <property type="protein sequence ID" value="KAK7476180.1"/>
    <property type="molecule type" value="Genomic_DNA"/>
</dbReference>
<evidence type="ECO:0008006" key="3">
    <source>
        <dbReference type="Google" id="ProtNLM"/>
    </source>
</evidence>
<feature type="non-terminal residue" evidence="1">
    <location>
        <position position="1"/>
    </location>
</feature>
<gene>
    <name evidence="1" type="ORF">BaRGS_00032604</name>
</gene>
<proteinExistence type="predicted"/>
<reference evidence="1 2" key="1">
    <citation type="journal article" date="2023" name="Sci. Data">
        <title>Genome assembly of the Korean intertidal mud-creeper Batillaria attramentaria.</title>
        <authorList>
            <person name="Patra A.K."/>
            <person name="Ho P.T."/>
            <person name="Jun S."/>
            <person name="Lee S.J."/>
            <person name="Kim Y."/>
            <person name="Won Y.J."/>
        </authorList>
    </citation>
    <scope>NUCLEOTIDE SEQUENCE [LARGE SCALE GENOMIC DNA]</scope>
    <source>
        <strain evidence="1">Wonlab-2016</strain>
    </source>
</reference>
<name>A0ABD0JMC7_9CAEN</name>
<dbReference type="Proteomes" id="UP001519460">
    <property type="component" value="Unassembled WGS sequence"/>
</dbReference>
<feature type="non-terminal residue" evidence="1">
    <location>
        <position position="278"/>
    </location>
</feature>
<evidence type="ECO:0000313" key="2">
    <source>
        <dbReference type="Proteomes" id="UP001519460"/>
    </source>
</evidence>
<keyword evidence="2" id="KW-1185">Reference proteome</keyword>
<comment type="caution">
    <text evidence="1">The sequence shown here is derived from an EMBL/GenBank/DDBJ whole genome shotgun (WGS) entry which is preliminary data.</text>
</comment>
<organism evidence="1 2">
    <name type="scientific">Batillaria attramentaria</name>
    <dbReference type="NCBI Taxonomy" id="370345"/>
    <lineage>
        <taxon>Eukaryota</taxon>
        <taxon>Metazoa</taxon>
        <taxon>Spiralia</taxon>
        <taxon>Lophotrochozoa</taxon>
        <taxon>Mollusca</taxon>
        <taxon>Gastropoda</taxon>
        <taxon>Caenogastropoda</taxon>
        <taxon>Sorbeoconcha</taxon>
        <taxon>Cerithioidea</taxon>
        <taxon>Batillariidae</taxon>
        <taxon>Batillaria</taxon>
    </lineage>
</organism>
<protein>
    <recommendedName>
        <fullName evidence="3">Macro domain-containing protein</fullName>
    </recommendedName>
</protein>
<evidence type="ECO:0000313" key="1">
    <source>
        <dbReference type="EMBL" id="KAK7476180.1"/>
    </source>
</evidence>